<evidence type="ECO:0000259" key="7">
    <source>
        <dbReference type="PROSITE" id="PS50111"/>
    </source>
</evidence>
<dbReference type="PRINTS" id="PR00260">
    <property type="entry name" value="CHEMTRNSDUCR"/>
</dbReference>
<comment type="caution">
    <text evidence="8">The sequence shown here is derived from an EMBL/GenBank/DDBJ whole genome shotgun (WGS) entry which is preliminary data.</text>
</comment>
<organism evidence="8 9">
    <name type="scientific">Chromatium okenii</name>
    <dbReference type="NCBI Taxonomy" id="61644"/>
    <lineage>
        <taxon>Bacteria</taxon>
        <taxon>Pseudomonadati</taxon>
        <taxon>Pseudomonadota</taxon>
        <taxon>Gammaproteobacteria</taxon>
        <taxon>Chromatiales</taxon>
        <taxon>Chromatiaceae</taxon>
        <taxon>Chromatium</taxon>
    </lineage>
</organism>
<dbReference type="GO" id="GO:0006935">
    <property type="term" value="P:chemotaxis"/>
    <property type="evidence" value="ECO:0007669"/>
    <property type="project" value="InterPro"/>
</dbReference>
<dbReference type="InterPro" id="IPR004089">
    <property type="entry name" value="MCPsignal_dom"/>
</dbReference>
<evidence type="ECO:0000256" key="4">
    <source>
        <dbReference type="PROSITE-ProRule" id="PRU00284"/>
    </source>
</evidence>
<evidence type="ECO:0000313" key="8">
    <source>
        <dbReference type="EMBL" id="PQJ94869.1"/>
    </source>
</evidence>
<protein>
    <submittedName>
        <fullName evidence="8">Chemotaxis protein</fullName>
    </submittedName>
</protein>
<dbReference type="GO" id="GO:0004888">
    <property type="term" value="F:transmembrane signaling receptor activity"/>
    <property type="evidence" value="ECO:0007669"/>
    <property type="project" value="InterPro"/>
</dbReference>
<keyword evidence="9" id="KW-1185">Reference proteome</keyword>
<dbReference type="Proteomes" id="UP000239936">
    <property type="component" value="Unassembled WGS sequence"/>
</dbReference>
<gene>
    <name evidence="8" type="ORF">CXB77_17150</name>
</gene>
<dbReference type="SUPFAM" id="SSF58104">
    <property type="entry name" value="Methyl-accepting chemotaxis protein (MCP) signaling domain"/>
    <property type="match status" value="1"/>
</dbReference>
<feature type="transmembrane region" description="Helical" evidence="6">
    <location>
        <begin position="21"/>
        <end position="54"/>
    </location>
</feature>
<comment type="subcellular location">
    <subcellularLocation>
        <location evidence="1">Membrane</location>
    </subcellularLocation>
</comment>
<dbReference type="PROSITE" id="PS50111">
    <property type="entry name" value="CHEMOTAXIS_TRANSDUC_2"/>
    <property type="match status" value="1"/>
</dbReference>
<dbReference type="PANTHER" id="PTHR32089">
    <property type="entry name" value="METHYL-ACCEPTING CHEMOTAXIS PROTEIN MCPB"/>
    <property type="match status" value="1"/>
</dbReference>
<dbReference type="GO" id="GO:0007165">
    <property type="term" value="P:signal transduction"/>
    <property type="evidence" value="ECO:0007669"/>
    <property type="project" value="UniProtKB-KW"/>
</dbReference>
<keyword evidence="2 4" id="KW-0807">Transducer</keyword>
<keyword evidence="6" id="KW-0472">Membrane</keyword>
<evidence type="ECO:0000256" key="3">
    <source>
        <dbReference type="ARBA" id="ARBA00029447"/>
    </source>
</evidence>
<dbReference type="EMBL" id="PPGH01000038">
    <property type="protein sequence ID" value="PQJ94869.1"/>
    <property type="molecule type" value="Genomic_DNA"/>
</dbReference>
<dbReference type="InterPro" id="IPR004090">
    <property type="entry name" value="Chemotax_Me-accpt_rcpt"/>
</dbReference>
<dbReference type="RefSeq" id="WP_105074836.1">
    <property type="nucleotide sequence ID" value="NZ_PPGH01000038.1"/>
</dbReference>
<feature type="domain" description="Methyl-accepting transducer" evidence="7">
    <location>
        <begin position="159"/>
        <end position="323"/>
    </location>
</feature>
<evidence type="ECO:0000256" key="2">
    <source>
        <dbReference type="ARBA" id="ARBA00023224"/>
    </source>
</evidence>
<comment type="similarity">
    <text evidence="3">Belongs to the methyl-accepting chemotaxis (MCP) protein family.</text>
</comment>
<reference evidence="8 9" key="1">
    <citation type="submission" date="2018-01" db="EMBL/GenBank/DDBJ databases">
        <title>The complete genome sequence of Chromatium okenii LaCa, a purple sulfur bacterium with a turbulent life.</title>
        <authorList>
            <person name="Luedin S.M."/>
            <person name="Liechti N."/>
            <person name="Storelli N."/>
            <person name="Danza F."/>
            <person name="Wittwer M."/>
            <person name="Pothier J.F."/>
            <person name="Tonolla M.A."/>
        </authorList>
    </citation>
    <scope>NUCLEOTIDE SEQUENCE [LARGE SCALE GENOMIC DNA]</scope>
    <source>
        <strain evidence="8 9">LaCa</strain>
    </source>
</reference>
<name>A0A2S7XMA5_9GAMM</name>
<dbReference type="OrthoDB" id="3288815at2"/>
<evidence type="ECO:0000256" key="5">
    <source>
        <dbReference type="SAM" id="MobiDB-lite"/>
    </source>
</evidence>
<sequence>MAQNSQFNQSKDAPPRPWKTLLLGIVAAVALIAMTPASWLAWALALLLIAAAMLIEYLQWRTLKTLLTQTSQEIAHNIADKSQQLDVWTRAFERLGIELFPIFTRHIEHSRQLAETSVIHLSQTFSGLVMDLERVISASQSGGSQDQLIVGQFQQSQIALTEVISDFENILHREVEMSNQVKRLAGFGAEMQQMAQGVRAVAEQINLLALNAAIEAARAGEQGRGFAVVADEVRKLAGTSAETGAQISHKVEELARALTQTQTLVQTSMQSADGLVKASEQKVGTVLARLQETTETINADAGQLRQLSATIREQISAALVDLQFQDRTSQILVHVCEGLDHLSERLKLCAKHDLTQQQQDILEIDGLLAQMLASYSTLEERNLHHGGGTTASSAASSELTFF</sequence>
<keyword evidence="6" id="KW-0812">Transmembrane</keyword>
<evidence type="ECO:0000256" key="1">
    <source>
        <dbReference type="ARBA" id="ARBA00004370"/>
    </source>
</evidence>
<evidence type="ECO:0000313" key="9">
    <source>
        <dbReference type="Proteomes" id="UP000239936"/>
    </source>
</evidence>
<dbReference type="GO" id="GO:0016020">
    <property type="term" value="C:membrane"/>
    <property type="evidence" value="ECO:0007669"/>
    <property type="project" value="UniProtKB-SubCell"/>
</dbReference>
<feature type="compositionally biased region" description="Low complexity" evidence="5">
    <location>
        <begin position="390"/>
        <end position="402"/>
    </location>
</feature>
<dbReference type="PANTHER" id="PTHR32089:SF114">
    <property type="entry name" value="METHYL-ACCEPTING CHEMOTAXIS PROTEIN MCPB"/>
    <property type="match status" value="1"/>
</dbReference>
<accession>A0A2S7XMA5</accession>
<evidence type="ECO:0000256" key="6">
    <source>
        <dbReference type="SAM" id="Phobius"/>
    </source>
</evidence>
<dbReference type="Gene3D" id="1.10.287.950">
    <property type="entry name" value="Methyl-accepting chemotaxis protein"/>
    <property type="match status" value="1"/>
</dbReference>
<keyword evidence="6" id="KW-1133">Transmembrane helix</keyword>
<feature type="region of interest" description="Disordered" evidence="5">
    <location>
        <begin position="383"/>
        <end position="402"/>
    </location>
</feature>
<dbReference type="SMART" id="SM00283">
    <property type="entry name" value="MA"/>
    <property type="match status" value="1"/>
</dbReference>
<dbReference type="AlphaFoldDB" id="A0A2S7XMA5"/>
<proteinExistence type="inferred from homology"/>
<dbReference type="Pfam" id="PF00015">
    <property type="entry name" value="MCPsignal"/>
    <property type="match status" value="1"/>
</dbReference>